<comment type="subcellular location">
    <subcellularLocation>
        <location evidence="12">Cytoplasm</location>
    </subcellularLocation>
</comment>
<dbReference type="NCBIfam" id="NF006779">
    <property type="entry name" value="PRK09293.1-3"/>
    <property type="match status" value="1"/>
</dbReference>
<feature type="binding site" evidence="12">
    <location>
        <position position="115"/>
    </location>
    <ligand>
        <name>Mg(2+)</name>
        <dbReference type="ChEBI" id="CHEBI:18420"/>
        <label>1</label>
    </ligand>
</feature>
<keyword evidence="7 12" id="KW-0378">Hydrolase</keyword>
<dbReference type="FunFam" id="3.40.190.80:FF:000001">
    <property type="entry name" value="Fructose-1,6-bisphosphatase class 1"/>
    <property type="match status" value="1"/>
</dbReference>
<evidence type="ECO:0000256" key="12">
    <source>
        <dbReference type="HAMAP-Rule" id="MF_01855"/>
    </source>
</evidence>
<dbReference type="Gene3D" id="3.30.540.10">
    <property type="entry name" value="Fructose-1,6-Bisphosphatase, subunit A, domain 1"/>
    <property type="match status" value="1"/>
</dbReference>
<dbReference type="Pfam" id="PF00316">
    <property type="entry name" value="FBPase"/>
    <property type="match status" value="1"/>
</dbReference>
<comment type="catalytic activity">
    <reaction evidence="1 12">
        <text>beta-D-fructose 1,6-bisphosphate + H2O = beta-D-fructose 6-phosphate + phosphate</text>
        <dbReference type="Rhea" id="RHEA:11064"/>
        <dbReference type="ChEBI" id="CHEBI:15377"/>
        <dbReference type="ChEBI" id="CHEBI:32966"/>
        <dbReference type="ChEBI" id="CHEBI:43474"/>
        <dbReference type="ChEBI" id="CHEBI:57634"/>
        <dbReference type="EC" id="3.1.3.11"/>
    </reaction>
</comment>
<evidence type="ECO:0000256" key="3">
    <source>
        <dbReference type="ARBA" id="ARBA00010941"/>
    </source>
</evidence>
<dbReference type="PIRSF" id="PIRSF500210">
    <property type="entry name" value="FBPtase"/>
    <property type="match status" value="1"/>
</dbReference>
<dbReference type="RefSeq" id="WP_108308558.1">
    <property type="nucleotide sequence ID" value="NZ_CP020921.1"/>
</dbReference>
<evidence type="ECO:0000256" key="9">
    <source>
        <dbReference type="ARBA" id="ARBA00023277"/>
    </source>
</evidence>
<feature type="binding site" evidence="12">
    <location>
        <position position="269"/>
    </location>
    <ligand>
        <name>Mg(2+)</name>
        <dbReference type="ChEBI" id="CHEBI:18420"/>
        <label>2</label>
    </ligand>
</feature>
<evidence type="ECO:0000313" key="17">
    <source>
        <dbReference type="Proteomes" id="UP000244792"/>
    </source>
</evidence>
<keyword evidence="9 12" id="KW-0119">Carbohydrate metabolism</keyword>
<dbReference type="Pfam" id="PF18913">
    <property type="entry name" value="FBPase_C"/>
    <property type="match status" value="1"/>
</dbReference>
<keyword evidence="5 12" id="KW-0963">Cytoplasm</keyword>
<dbReference type="GO" id="GO:0006094">
    <property type="term" value="P:gluconeogenesis"/>
    <property type="evidence" value="ECO:0007669"/>
    <property type="project" value="UniProtKB-UniRule"/>
</dbReference>
<dbReference type="GO" id="GO:0000287">
    <property type="term" value="F:magnesium ion binding"/>
    <property type="evidence" value="ECO:0007669"/>
    <property type="project" value="UniProtKB-UniRule"/>
</dbReference>
<dbReference type="InterPro" id="IPR033391">
    <property type="entry name" value="FBPase_N"/>
</dbReference>
<dbReference type="InterPro" id="IPR028343">
    <property type="entry name" value="FBPtase"/>
</dbReference>
<comment type="subunit">
    <text evidence="12">Homotetramer.</text>
</comment>
<evidence type="ECO:0000256" key="4">
    <source>
        <dbReference type="ARBA" id="ARBA00013093"/>
    </source>
</evidence>
<evidence type="ECO:0000256" key="10">
    <source>
        <dbReference type="ARBA" id="ARBA00072069"/>
    </source>
</evidence>
<evidence type="ECO:0000256" key="13">
    <source>
        <dbReference type="RuleBase" id="RU000508"/>
    </source>
</evidence>
<comment type="caution">
    <text evidence="12">Lacks conserved residue(s) required for the propagation of feature annotation.</text>
</comment>
<feature type="binding site" evidence="12">
    <location>
        <position position="206"/>
    </location>
    <ligand>
        <name>substrate</name>
    </ligand>
</feature>
<dbReference type="CDD" id="cd00354">
    <property type="entry name" value="FBPase"/>
    <property type="match status" value="1"/>
</dbReference>
<sequence>MKIEKGIDLSRFILEEERKYPKASGTLSRILISIENATKIISSHIRKAGLVDVLGKVGRINVQGEEVQKLDELANNWLVEHLASTGDFFAVVSEEMEKAFFPEGGKDGKYVICLDPLDGSSNVDVNISVGTIFSIYKRISDDDTSFLQEGRKQVAAGYVIYGSSTMLVYSTGNGVNGFTLDPGVGSFILSHPNIRIPEKGKIYAFNESNYKRWSDGIKKYVDIVKEKGYTLRYVASMIADVHRTLLKGGIFAYPADNVNKNGKIRLLYEANPLGFLVTQAGGIASNGNSNILDVKPESLHQRTPIFMGSKMDMEEFLSVTKES</sequence>
<dbReference type="HAMAP" id="MF_01855">
    <property type="entry name" value="FBPase_class1"/>
    <property type="match status" value="1"/>
</dbReference>
<keyword evidence="6 12" id="KW-0479">Metal-binding</keyword>
<evidence type="ECO:0000256" key="6">
    <source>
        <dbReference type="ARBA" id="ARBA00022723"/>
    </source>
</evidence>
<dbReference type="Gene3D" id="3.40.190.80">
    <property type="match status" value="1"/>
</dbReference>
<keyword evidence="17" id="KW-1185">Reference proteome</keyword>
<feature type="binding site" evidence="12">
    <location>
        <position position="263"/>
    </location>
    <ligand>
        <name>substrate</name>
    </ligand>
</feature>
<feature type="domain" description="Fructose-1-6-bisphosphatase class 1 C-terminal" evidence="15">
    <location>
        <begin position="196"/>
        <end position="319"/>
    </location>
</feature>
<evidence type="ECO:0000256" key="7">
    <source>
        <dbReference type="ARBA" id="ARBA00022801"/>
    </source>
</evidence>
<comment type="cofactor">
    <cofactor evidence="12">
        <name>Mg(2+)</name>
        <dbReference type="ChEBI" id="CHEBI:18420"/>
    </cofactor>
    <text evidence="12">Binds 2 magnesium ions per subunit.</text>
</comment>
<dbReference type="SUPFAM" id="SSF56655">
    <property type="entry name" value="Carbohydrate phosphatase"/>
    <property type="match status" value="1"/>
</dbReference>
<feature type="domain" description="Fructose-1-6-bisphosphatase class I N-terminal" evidence="14">
    <location>
        <begin position="9"/>
        <end position="192"/>
    </location>
</feature>
<dbReference type="OrthoDB" id="9806756at2"/>
<proteinExistence type="inferred from homology"/>
<evidence type="ECO:0000256" key="1">
    <source>
        <dbReference type="ARBA" id="ARBA00001273"/>
    </source>
</evidence>
<name>A0A2R4VZ19_THEAF</name>
<dbReference type="InterPro" id="IPR020548">
    <property type="entry name" value="Fructose_bisphosphatase_AS"/>
</dbReference>
<dbReference type="Proteomes" id="UP000244792">
    <property type="component" value="Chromosome"/>
</dbReference>
<dbReference type="GO" id="GO:0030388">
    <property type="term" value="P:fructose 1,6-bisphosphate metabolic process"/>
    <property type="evidence" value="ECO:0007669"/>
    <property type="project" value="TreeGrafter"/>
</dbReference>
<comment type="similarity">
    <text evidence="3 12 13">Belongs to the FBPase class 1 family.</text>
</comment>
<dbReference type="GO" id="GO:0042132">
    <property type="term" value="F:fructose 1,6-bisphosphate 1-phosphatase activity"/>
    <property type="evidence" value="ECO:0007669"/>
    <property type="project" value="UniProtKB-UniRule"/>
</dbReference>
<reference evidence="16 17" key="1">
    <citation type="submission" date="2017-04" db="EMBL/GenBank/DDBJ databases">
        <title>Genomic insights into metabolism of Thermodesulfobium acidiphilum.</title>
        <authorList>
            <person name="Toshchakov S.V."/>
            <person name="Frolov E.N."/>
            <person name="Kublanov I.V."/>
            <person name="Samarov N.I."/>
            <person name="Novikov A."/>
            <person name="Lebedinsky A.V."/>
            <person name="Bonch-Osmolovskaya E.A."/>
            <person name="Chernyh N.A."/>
        </authorList>
    </citation>
    <scope>NUCLEOTIDE SEQUENCE [LARGE SCALE GENOMIC DNA]</scope>
    <source>
        <strain evidence="16 17">3127-1</strain>
    </source>
</reference>
<dbReference type="AlphaFoldDB" id="A0A2R4VZ19"/>
<feature type="binding site" evidence="12">
    <location>
        <position position="115"/>
    </location>
    <ligand>
        <name>Mg(2+)</name>
        <dbReference type="ChEBI" id="CHEBI:18420"/>
        <label>2</label>
    </ligand>
</feature>
<dbReference type="EC" id="3.1.3.11" evidence="4 12"/>
<gene>
    <name evidence="12" type="primary">fbp</name>
    <name evidence="16" type="ORF">TDSAC_0407</name>
</gene>
<feature type="binding site" evidence="12">
    <location>
        <position position="117"/>
    </location>
    <ligand>
        <name>Mg(2+)</name>
        <dbReference type="ChEBI" id="CHEBI:18420"/>
        <label>1</label>
    </ligand>
</feature>
<evidence type="ECO:0000256" key="2">
    <source>
        <dbReference type="ARBA" id="ARBA00005215"/>
    </source>
</evidence>
<protein>
    <recommendedName>
        <fullName evidence="10 12">Fructose-1,6-bisphosphatase class 1</fullName>
        <shortName evidence="12">FBPase class 1</shortName>
        <ecNumber evidence="4 12">3.1.3.11</ecNumber>
    </recommendedName>
    <alternativeName>
        <fullName evidence="11 12">D-fructose-1,6-bisphosphate 1-phosphohydrolase class 1</fullName>
    </alternativeName>
</protein>
<dbReference type="PIRSF" id="PIRSF000904">
    <property type="entry name" value="FBPtase_SBPase"/>
    <property type="match status" value="1"/>
</dbReference>
<feature type="binding site" evidence="12">
    <location>
        <begin position="118"/>
        <end position="121"/>
    </location>
    <ligand>
        <name>substrate</name>
    </ligand>
</feature>
<evidence type="ECO:0000259" key="14">
    <source>
        <dbReference type="Pfam" id="PF00316"/>
    </source>
</evidence>
<evidence type="ECO:0000259" key="15">
    <source>
        <dbReference type="Pfam" id="PF18913"/>
    </source>
</evidence>
<evidence type="ECO:0000256" key="5">
    <source>
        <dbReference type="ARBA" id="ARBA00022490"/>
    </source>
</evidence>
<evidence type="ECO:0000256" key="11">
    <source>
        <dbReference type="ARBA" id="ARBA00081210"/>
    </source>
</evidence>
<feature type="binding site" evidence="12">
    <location>
        <position position="118"/>
    </location>
    <ligand>
        <name>Mg(2+)</name>
        <dbReference type="ChEBI" id="CHEBI:18420"/>
        <label>2</label>
    </ligand>
</feature>
<dbReference type="EMBL" id="CP020921">
    <property type="protein sequence ID" value="AWB09783.1"/>
    <property type="molecule type" value="Genomic_DNA"/>
</dbReference>
<dbReference type="GO" id="GO:0006000">
    <property type="term" value="P:fructose metabolic process"/>
    <property type="evidence" value="ECO:0007669"/>
    <property type="project" value="TreeGrafter"/>
</dbReference>
<dbReference type="PRINTS" id="PR00115">
    <property type="entry name" value="F16BPHPHTASE"/>
</dbReference>
<dbReference type="InterPro" id="IPR000146">
    <property type="entry name" value="FBPase_class-1"/>
</dbReference>
<dbReference type="PANTHER" id="PTHR11556:SF35">
    <property type="entry name" value="SEDOHEPTULOSE-1,7-BISPHOSPHATASE, CHLOROPLASTIC"/>
    <property type="match status" value="1"/>
</dbReference>
<dbReference type="KEGG" id="taci:TDSAC_0407"/>
<organism evidence="16 17">
    <name type="scientific">Thermodesulfobium acidiphilum</name>
    <dbReference type="NCBI Taxonomy" id="1794699"/>
    <lineage>
        <taxon>Bacteria</taxon>
        <taxon>Pseudomonadati</taxon>
        <taxon>Thermodesulfobiota</taxon>
        <taxon>Thermodesulfobiia</taxon>
        <taxon>Thermodesulfobiales</taxon>
        <taxon>Thermodesulfobiaceae</taxon>
        <taxon>Thermodesulfobium</taxon>
    </lineage>
</organism>
<dbReference type="PANTHER" id="PTHR11556">
    <property type="entry name" value="FRUCTOSE-1,6-BISPHOSPHATASE-RELATED"/>
    <property type="match status" value="1"/>
</dbReference>
<evidence type="ECO:0000256" key="8">
    <source>
        <dbReference type="ARBA" id="ARBA00022842"/>
    </source>
</evidence>
<feature type="binding site" evidence="12">
    <location>
        <position position="94"/>
    </location>
    <ligand>
        <name>Mg(2+)</name>
        <dbReference type="ChEBI" id="CHEBI:18420"/>
        <label>1</label>
    </ligand>
</feature>
<dbReference type="GO" id="GO:0006002">
    <property type="term" value="P:fructose 6-phosphate metabolic process"/>
    <property type="evidence" value="ECO:0007669"/>
    <property type="project" value="TreeGrafter"/>
</dbReference>
<dbReference type="PROSITE" id="PS00124">
    <property type="entry name" value="FBPASE"/>
    <property type="match status" value="1"/>
</dbReference>
<dbReference type="GO" id="GO:0005986">
    <property type="term" value="P:sucrose biosynthetic process"/>
    <property type="evidence" value="ECO:0007669"/>
    <property type="project" value="TreeGrafter"/>
</dbReference>
<dbReference type="GO" id="GO:0005829">
    <property type="term" value="C:cytosol"/>
    <property type="evidence" value="ECO:0007669"/>
    <property type="project" value="TreeGrafter"/>
</dbReference>
<accession>A0A2R4VZ19</accession>
<dbReference type="InterPro" id="IPR044015">
    <property type="entry name" value="FBPase_C_dom"/>
</dbReference>
<dbReference type="FunFam" id="3.30.540.10:FF:000002">
    <property type="entry name" value="Fructose-1,6-bisphosphatase class 1"/>
    <property type="match status" value="1"/>
</dbReference>
<evidence type="ECO:0000313" key="16">
    <source>
        <dbReference type="EMBL" id="AWB09783.1"/>
    </source>
</evidence>
<dbReference type="NCBIfam" id="NF006778">
    <property type="entry name" value="PRK09293.1-1"/>
    <property type="match status" value="1"/>
</dbReference>
<feature type="binding site" evidence="12">
    <location>
        <position position="233"/>
    </location>
    <ligand>
        <name>substrate</name>
    </ligand>
</feature>
<keyword evidence="8 12" id="KW-0460">Magnesium</keyword>
<comment type="pathway">
    <text evidence="2">Carbohydrate biosynthesis; Calvin cycle.</text>
</comment>